<evidence type="ECO:0000313" key="4">
    <source>
        <dbReference type="EMBL" id="KAJ8425992.1"/>
    </source>
</evidence>
<evidence type="ECO:0000313" key="5">
    <source>
        <dbReference type="Proteomes" id="UP001153076"/>
    </source>
</evidence>
<dbReference type="OrthoDB" id="6730379at2759"/>
<dbReference type="Pfam" id="PF00076">
    <property type="entry name" value="RRM_1"/>
    <property type="match status" value="1"/>
</dbReference>
<proteinExistence type="predicted"/>
<organism evidence="4 5">
    <name type="scientific">Carnegiea gigantea</name>
    <dbReference type="NCBI Taxonomy" id="171969"/>
    <lineage>
        <taxon>Eukaryota</taxon>
        <taxon>Viridiplantae</taxon>
        <taxon>Streptophyta</taxon>
        <taxon>Embryophyta</taxon>
        <taxon>Tracheophyta</taxon>
        <taxon>Spermatophyta</taxon>
        <taxon>Magnoliopsida</taxon>
        <taxon>eudicotyledons</taxon>
        <taxon>Gunneridae</taxon>
        <taxon>Pentapetalae</taxon>
        <taxon>Caryophyllales</taxon>
        <taxon>Cactineae</taxon>
        <taxon>Cactaceae</taxon>
        <taxon>Cactoideae</taxon>
        <taxon>Echinocereeae</taxon>
        <taxon>Carnegiea</taxon>
    </lineage>
</organism>
<dbReference type="PROSITE" id="PS50102">
    <property type="entry name" value="RRM"/>
    <property type="match status" value="1"/>
</dbReference>
<name>A0A9Q1GQZ7_9CARY</name>
<reference evidence="4" key="1">
    <citation type="submission" date="2022-04" db="EMBL/GenBank/DDBJ databases">
        <title>Carnegiea gigantea Genome sequencing and assembly v2.</title>
        <authorList>
            <person name="Copetti D."/>
            <person name="Sanderson M.J."/>
            <person name="Burquez A."/>
            <person name="Wojciechowski M.F."/>
        </authorList>
    </citation>
    <scope>NUCLEOTIDE SEQUENCE</scope>
    <source>
        <strain evidence="4">SGP5-SGP5p</strain>
        <tissue evidence="4">Aerial part</tissue>
    </source>
</reference>
<dbReference type="GO" id="GO:0003723">
    <property type="term" value="F:RNA binding"/>
    <property type="evidence" value="ECO:0007669"/>
    <property type="project" value="UniProtKB-UniRule"/>
</dbReference>
<dbReference type="InterPro" id="IPR035979">
    <property type="entry name" value="RBD_domain_sf"/>
</dbReference>
<dbReference type="EMBL" id="JAKOGI010001367">
    <property type="protein sequence ID" value="KAJ8425992.1"/>
    <property type="molecule type" value="Genomic_DNA"/>
</dbReference>
<dbReference type="Proteomes" id="UP001153076">
    <property type="component" value="Unassembled WGS sequence"/>
</dbReference>
<keyword evidence="1" id="KW-0694">RNA-binding</keyword>
<feature type="region of interest" description="Disordered" evidence="2">
    <location>
        <begin position="204"/>
        <end position="228"/>
    </location>
</feature>
<comment type="caution">
    <text evidence="4">The sequence shown here is derived from an EMBL/GenBank/DDBJ whole genome shotgun (WGS) entry which is preliminary data.</text>
</comment>
<dbReference type="InterPro" id="IPR000504">
    <property type="entry name" value="RRM_dom"/>
</dbReference>
<gene>
    <name evidence="4" type="ORF">Cgig2_007806</name>
</gene>
<dbReference type="AlphaFoldDB" id="A0A9Q1GQZ7"/>
<feature type="domain" description="RRM" evidence="3">
    <location>
        <begin position="94"/>
        <end position="170"/>
    </location>
</feature>
<evidence type="ECO:0000259" key="3">
    <source>
        <dbReference type="PROSITE" id="PS50102"/>
    </source>
</evidence>
<evidence type="ECO:0000256" key="2">
    <source>
        <dbReference type="SAM" id="MobiDB-lite"/>
    </source>
</evidence>
<dbReference type="Gene3D" id="3.30.70.330">
    <property type="match status" value="1"/>
</dbReference>
<keyword evidence="5" id="KW-1185">Reference proteome</keyword>
<dbReference type="SUPFAM" id="SSF54928">
    <property type="entry name" value="RNA-binding domain, RBD"/>
    <property type="match status" value="1"/>
</dbReference>
<dbReference type="InterPro" id="IPR012677">
    <property type="entry name" value="Nucleotide-bd_a/b_plait_sf"/>
</dbReference>
<protein>
    <recommendedName>
        <fullName evidence="3">RRM domain-containing protein</fullName>
    </recommendedName>
</protein>
<evidence type="ECO:0000256" key="1">
    <source>
        <dbReference type="PROSITE-ProRule" id="PRU00176"/>
    </source>
</evidence>
<accession>A0A9Q1GQZ7</accession>
<sequence>MTRFCHSPRVAGGSFQAVVRPPPTAWPSWSAPVASLIATVPTPFQAPIGRHWFMSTRNSNVCPMERFSRVLRRSVPVSKQEPIAVILGDNSKKISIFIDNLPEDLITINFKDLFSSFGEVSDTYIPNIFGRKTSRKYGLSRFIDIQEGTKAIEHMIEWKKGEYFSQSKLVWKWIPKVKNVRSQDISSPYKQAFLSYPNGNKLETQKGANEAVEEDAHEGLSNNGKTINQSLDNAHSRPILLGSSPSKYQWILYGR</sequence>